<reference evidence="8" key="1">
    <citation type="submission" date="2018-12" db="EMBL/GenBank/DDBJ databases">
        <authorList>
            <person name="Sun L."/>
            <person name="Chen Z."/>
        </authorList>
    </citation>
    <scope>NUCLEOTIDE SEQUENCE [LARGE SCALE GENOMIC DNA]</scope>
    <source>
        <strain evidence="8">DSM 16012</strain>
    </source>
</reference>
<dbReference type="RefSeq" id="WP_120075387.1">
    <property type="nucleotide sequence ID" value="NZ_CP126113.1"/>
</dbReference>
<gene>
    <name evidence="8" type="ORF">D4N35_015730</name>
</gene>
<dbReference type="EMBL" id="QYTU02000046">
    <property type="protein sequence ID" value="RWR05280.1"/>
    <property type="molecule type" value="Genomic_DNA"/>
</dbReference>
<feature type="domain" description="EamA" evidence="7">
    <location>
        <begin position="148"/>
        <end position="280"/>
    </location>
</feature>
<feature type="domain" description="EamA" evidence="7">
    <location>
        <begin position="7"/>
        <end position="135"/>
    </location>
</feature>
<name>A0A443IKP1_9BACI</name>
<keyword evidence="3 6" id="KW-0812">Transmembrane</keyword>
<dbReference type="InterPro" id="IPR037185">
    <property type="entry name" value="EmrE-like"/>
</dbReference>
<dbReference type="Proteomes" id="UP000273811">
    <property type="component" value="Unassembled WGS sequence"/>
</dbReference>
<comment type="subcellular location">
    <subcellularLocation>
        <location evidence="1">Endomembrane system</location>
        <topology evidence="1">Multi-pass membrane protein</topology>
    </subcellularLocation>
</comment>
<evidence type="ECO:0000256" key="5">
    <source>
        <dbReference type="ARBA" id="ARBA00023136"/>
    </source>
</evidence>
<dbReference type="PANTHER" id="PTHR32322:SF2">
    <property type="entry name" value="EAMA DOMAIN-CONTAINING PROTEIN"/>
    <property type="match status" value="1"/>
</dbReference>
<organism evidence="8 9">
    <name type="scientific">Siminovitchia fortis</name>
    <dbReference type="NCBI Taxonomy" id="254758"/>
    <lineage>
        <taxon>Bacteria</taxon>
        <taxon>Bacillati</taxon>
        <taxon>Bacillota</taxon>
        <taxon>Bacilli</taxon>
        <taxon>Bacillales</taxon>
        <taxon>Bacillaceae</taxon>
        <taxon>Siminovitchia</taxon>
    </lineage>
</organism>
<dbReference type="AlphaFoldDB" id="A0A443IKP1"/>
<evidence type="ECO:0000313" key="8">
    <source>
        <dbReference type="EMBL" id="RWR05280.1"/>
    </source>
</evidence>
<feature type="transmembrane region" description="Helical" evidence="6">
    <location>
        <begin position="264"/>
        <end position="281"/>
    </location>
</feature>
<feature type="transmembrane region" description="Helical" evidence="6">
    <location>
        <begin position="7"/>
        <end position="26"/>
    </location>
</feature>
<feature type="transmembrane region" description="Helical" evidence="6">
    <location>
        <begin position="146"/>
        <end position="166"/>
    </location>
</feature>
<feature type="transmembrane region" description="Helical" evidence="6">
    <location>
        <begin position="122"/>
        <end position="140"/>
    </location>
</feature>
<feature type="transmembrane region" description="Helical" evidence="6">
    <location>
        <begin position="210"/>
        <end position="231"/>
    </location>
</feature>
<evidence type="ECO:0000256" key="6">
    <source>
        <dbReference type="SAM" id="Phobius"/>
    </source>
</evidence>
<dbReference type="InterPro" id="IPR000620">
    <property type="entry name" value="EamA_dom"/>
</dbReference>
<feature type="transmembrane region" description="Helical" evidence="6">
    <location>
        <begin position="178"/>
        <end position="198"/>
    </location>
</feature>
<evidence type="ECO:0000256" key="3">
    <source>
        <dbReference type="ARBA" id="ARBA00022692"/>
    </source>
</evidence>
<dbReference type="Pfam" id="PF00892">
    <property type="entry name" value="EamA"/>
    <property type="match status" value="2"/>
</dbReference>
<evidence type="ECO:0000259" key="7">
    <source>
        <dbReference type="Pfam" id="PF00892"/>
    </source>
</evidence>
<sequence>MKPKTVNILLVITIVCISLSAIFVKLSDAPSTIMVMYRMFLACLLLLPFFLKYRKTLKQIRRNEWLAIIFAGLFLAGHFGLWFESLNHTSVASSTLILALQPAIALIGGLIFFKEKIQLRTLLTLGVAFTGVVIVGGGNLGLGRDVLFGNVLSLLSVFSVVFYLLIGQRYVKSINHWVYSFLVFFFAGTTMIIFNVIGEIPLTGYSANDWMVFILLAIFPTGAHIIYNLLLNYINTTTVSMSTLGEPVGASLLAIVFLNEMLTLVEVIGGSLIIVGIYLFLKLQSGTSKVLSKQAKNA</sequence>
<feature type="transmembrane region" description="Helical" evidence="6">
    <location>
        <begin position="238"/>
        <end position="258"/>
    </location>
</feature>
<evidence type="ECO:0000313" key="9">
    <source>
        <dbReference type="Proteomes" id="UP000273811"/>
    </source>
</evidence>
<keyword evidence="4 6" id="KW-1133">Transmembrane helix</keyword>
<evidence type="ECO:0000256" key="2">
    <source>
        <dbReference type="ARBA" id="ARBA00007362"/>
    </source>
</evidence>
<feature type="transmembrane region" description="Helical" evidence="6">
    <location>
        <begin position="95"/>
        <end position="113"/>
    </location>
</feature>
<accession>A0A443IKP1</accession>
<dbReference type="OrthoDB" id="9790852at2"/>
<keyword evidence="5 6" id="KW-0472">Membrane</keyword>
<comment type="caution">
    <text evidence="8">The sequence shown here is derived from an EMBL/GenBank/DDBJ whole genome shotgun (WGS) entry which is preliminary data.</text>
</comment>
<protein>
    <submittedName>
        <fullName evidence="8">DMT family transporter</fullName>
    </submittedName>
</protein>
<dbReference type="GO" id="GO:0016020">
    <property type="term" value="C:membrane"/>
    <property type="evidence" value="ECO:0007669"/>
    <property type="project" value="UniProtKB-SubCell"/>
</dbReference>
<proteinExistence type="inferred from homology"/>
<keyword evidence="9" id="KW-1185">Reference proteome</keyword>
<dbReference type="SUPFAM" id="SSF103481">
    <property type="entry name" value="Multidrug resistance efflux transporter EmrE"/>
    <property type="match status" value="2"/>
</dbReference>
<evidence type="ECO:0000256" key="1">
    <source>
        <dbReference type="ARBA" id="ARBA00004127"/>
    </source>
</evidence>
<feature type="transmembrane region" description="Helical" evidence="6">
    <location>
        <begin position="32"/>
        <end position="53"/>
    </location>
</feature>
<dbReference type="PANTHER" id="PTHR32322">
    <property type="entry name" value="INNER MEMBRANE TRANSPORTER"/>
    <property type="match status" value="1"/>
</dbReference>
<dbReference type="InterPro" id="IPR050638">
    <property type="entry name" value="AA-Vitamin_Transporters"/>
</dbReference>
<comment type="similarity">
    <text evidence="2">Belongs to the EamA transporter family.</text>
</comment>
<evidence type="ECO:0000256" key="4">
    <source>
        <dbReference type="ARBA" id="ARBA00022989"/>
    </source>
</evidence>
<feature type="transmembrane region" description="Helical" evidence="6">
    <location>
        <begin position="65"/>
        <end position="83"/>
    </location>
</feature>